<keyword evidence="2" id="KW-1185">Reference proteome</keyword>
<dbReference type="EMBL" id="CATNWA010019426">
    <property type="protein sequence ID" value="CAI9613133.1"/>
    <property type="molecule type" value="Genomic_DNA"/>
</dbReference>
<protein>
    <submittedName>
        <fullName evidence="1">Uncharacterized protein</fullName>
    </submittedName>
</protein>
<gene>
    <name evidence="1" type="ORF">SPARVUS_LOCUS14839047</name>
</gene>
<evidence type="ECO:0000313" key="1">
    <source>
        <dbReference type="EMBL" id="CAI9613133.1"/>
    </source>
</evidence>
<organism evidence="1 2">
    <name type="scientific">Staurois parvus</name>
    <dbReference type="NCBI Taxonomy" id="386267"/>
    <lineage>
        <taxon>Eukaryota</taxon>
        <taxon>Metazoa</taxon>
        <taxon>Chordata</taxon>
        <taxon>Craniata</taxon>
        <taxon>Vertebrata</taxon>
        <taxon>Euteleostomi</taxon>
        <taxon>Amphibia</taxon>
        <taxon>Batrachia</taxon>
        <taxon>Anura</taxon>
        <taxon>Neobatrachia</taxon>
        <taxon>Ranoidea</taxon>
        <taxon>Ranidae</taxon>
        <taxon>Staurois</taxon>
    </lineage>
</organism>
<dbReference type="Proteomes" id="UP001162483">
    <property type="component" value="Unassembled WGS sequence"/>
</dbReference>
<accession>A0ABN9GX86</accession>
<evidence type="ECO:0000313" key="2">
    <source>
        <dbReference type="Proteomes" id="UP001162483"/>
    </source>
</evidence>
<name>A0ABN9GX86_9NEOB</name>
<sequence>RAAAASKTNQNPAQVEAPKEIIKPVPIATPATPAASKVTTSANMTYNKAPRPFGAPSSLKTCFNPITILCLFPSICNPVLPSAFCFIPAVCSQPTSPHHIWSACHL</sequence>
<reference evidence="1" key="1">
    <citation type="submission" date="2023-05" db="EMBL/GenBank/DDBJ databases">
        <authorList>
            <person name="Stuckert A."/>
        </authorList>
    </citation>
    <scope>NUCLEOTIDE SEQUENCE</scope>
</reference>
<feature type="non-terminal residue" evidence="1">
    <location>
        <position position="1"/>
    </location>
</feature>
<proteinExistence type="predicted"/>
<comment type="caution">
    <text evidence="1">The sequence shown here is derived from an EMBL/GenBank/DDBJ whole genome shotgun (WGS) entry which is preliminary data.</text>
</comment>